<reference evidence="7" key="1">
    <citation type="submission" date="2020-03" db="EMBL/GenBank/DDBJ databases">
        <title>Genome of Pelagibius litoralis DSM 21314T.</title>
        <authorList>
            <person name="Wang G."/>
        </authorList>
    </citation>
    <scope>NUCLEOTIDE SEQUENCE</scope>
    <source>
        <strain evidence="7">DSM 21314</strain>
    </source>
</reference>
<dbReference type="GO" id="GO:0071897">
    <property type="term" value="P:DNA biosynthetic process"/>
    <property type="evidence" value="ECO:0007669"/>
    <property type="project" value="UniProtKB-KW"/>
</dbReference>
<evidence type="ECO:0000313" key="8">
    <source>
        <dbReference type="Proteomes" id="UP000761264"/>
    </source>
</evidence>
<name>A0A967F333_9PROT</name>
<feature type="domain" description="TSCPD" evidence="6">
    <location>
        <begin position="5"/>
        <end position="88"/>
    </location>
</feature>
<sequence length="91" mass="9717">MCETVKFEHGGQKYHATIGRYPDGRIGEVFINSSKVGSAVDVNIKDAAIAVSLALQNGCEIEALRKALLRNAEGEPEGPLAAMFDLLEEAA</sequence>
<protein>
    <recommendedName>
        <fullName evidence="2">ribonucleoside-diphosphate reductase</fullName>
        <ecNumber evidence="2">1.17.4.1</ecNumber>
    </recommendedName>
</protein>
<evidence type="ECO:0000256" key="2">
    <source>
        <dbReference type="ARBA" id="ARBA00012274"/>
    </source>
</evidence>
<comment type="caution">
    <text evidence="7">The sequence shown here is derived from an EMBL/GenBank/DDBJ whole genome shotgun (WGS) entry which is preliminary data.</text>
</comment>
<dbReference type="GO" id="GO:0000166">
    <property type="term" value="F:nucleotide binding"/>
    <property type="evidence" value="ECO:0007669"/>
    <property type="project" value="UniProtKB-KW"/>
</dbReference>
<keyword evidence="3" id="KW-0237">DNA synthesis</keyword>
<organism evidence="7 8">
    <name type="scientific">Pelagibius litoralis</name>
    <dbReference type="NCBI Taxonomy" id="374515"/>
    <lineage>
        <taxon>Bacteria</taxon>
        <taxon>Pseudomonadati</taxon>
        <taxon>Pseudomonadota</taxon>
        <taxon>Alphaproteobacteria</taxon>
        <taxon>Rhodospirillales</taxon>
        <taxon>Rhodovibrionaceae</taxon>
        <taxon>Pelagibius</taxon>
    </lineage>
</organism>
<evidence type="ECO:0000256" key="1">
    <source>
        <dbReference type="ARBA" id="ARBA00007405"/>
    </source>
</evidence>
<evidence type="ECO:0000313" key="7">
    <source>
        <dbReference type="EMBL" id="NIA72294.1"/>
    </source>
</evidence>
<dbReference type="AlphaFoldDB" id="A0A967F333"/>
<dbReference type="EMBL" id="JAAQPH010000038">
    <property type="protein sequence ID" value="NIA72294.1"/>
    <property type="molecule type" value="Genomic_DNA"/>
</dbReference>
<dbReference type="InterPro" id="IPR024434">
    <property type="entry name" value="TSCPD_dom"/>
</dbReference>
<dbReference type="Pfam" id="PF12637">
    <property type="entry name" value="TSCPD"/>
    <property type="match status" value="1"/>
</dbReference>
<proteinExistence type="inferred from homology"/>
<keyword evidence="8" id="KW-1185">Reference proteome</keyword>
<gene>
    <name evidence="7" type="ORF">HBA54_27260</name>
</gene>
<comment type="catalytic activity">
    <reaction evidence="5">
        <text>a 2'-deoxyribonucleoside 5'-diphosphate + [thioredoxin]-disulfide + H2O = a ribonucleoside 5'-diphosphate + [thioredoxin]-dithiol</text>
        <dbReference type="Rhea" id="RHEA:23252"/>
        <dbReference type="Rhea" id="RHEA-COMP:10698"/>
        <dbReference type="Rhea" id="RHEA-COMP:10700"/>
        <dbReference type="ChEBI" id="CHEBI:15377"/>
        <dbReference type="ChEBI" id="CHEBI:29950"/>
        <dbReference type="ChEBI" id="CHEBI:50058"/>
        <dbReference type="ChEBI" id="CHEBI:57930"/>
        <dbReference type="ChEBI" id="CHEBI:73316"/>
        <dbReference type="EC" id="1.17.4.1"/>
    </reaction>
</comment>
<evidence type="ECO:0000256" key="4">
    <source>
        <dbReference type="ARBA" id="ARBA00022741"/>
    </source>
</evidence>
<dbReference type="GO" id="GO:0004748">
    <property type="term" value="F:ribonucleoside-diphosphate reductase activity, thioredoxin disulfide as acceptor"/>
    <property type="evidence" value="ECO:0007669"/>
    <property type="project" value="UniProtKB-EC"/>
</dbReference>
<comment type="similarity">
    <text evidence="1">Belongs to the ribonucleoside diphosphate reductase class-2 family.</text>
</comment>
<accession>A0A967F333</accession>
<dbReference type="Proteomes" id="UP000761264">
    <property type="component" value="Unassembled WGS sequence"/>
</dbReference>
<evidence type="ECO:0000256" key="3">
    <source>
        <dbReference type="ARBA" id="ARBA00022634"/>
    </source>
</evidence>
<evidence type="ECO:0000259" key="6">
    <source>
        <dbReference type="Pfam" id="PF12637"/>
    </source>
</evidence>
<keyword evidence="4" id="KW-0547">Nucleotide-binding</keyword>
<dbReference type="EC" id="1.17.4.1" evidence="2"/>
<evidence type="ECO:0000256" key="5">
    <source>
        <dbReference type="ARBA" id="ARBA00047754"/>
    </source>
</evidence>